<evidence type="ECO:0000256" key="9">
    <source>
        <dbReference type="ARBA" id="ARBA00023242"/>
    </source>
</evidence>
<feature type="compositionally biased region" description="Polar residues" evidence="12">
    <location>
        <begin position="313"/>
        <end position="323"/>
    </location>
</feature>
<dbReference type="Proteomes" id="UP000335636">
    <property type="component" value="Unassembled WGS sequence"/>
</dbReference>
<evidence type="ECO:0000256" key="1">
    <source>
        <dbReference type="ARBA" id="ARBA00004123"/>
    </source>
</evidence>
<comment type="similarity">
    <text evidence="3">Belongs to the SIX/Sine oculis homeobox family.</text>
</comment>
<dbReference type="SMART" id="SM00389">
    <property type="entry name" value="HOX"/>
    <property type="match status" value="1"/>
</dbReference>
<evidence type="ECO:0000256" key="11">
    <source>
        <dbReference type="RuleBase" id="RU000682"/>
    </source>
</evidence>
<evidence type="ECO:0000256" key="2">
    <source>
        <dbReference type="ARBA" id="ARBA00004496"/>
    </source>
</evidence>
<dbReference type="AlphaFoldDB" id="A0A5E4B8E9"/>
<keyword evidence="4" id="KW-0217">Developmental protein</keyword>
<feature type="compositionally biased region" description="Basic and acidic residues" evidence="12">
    <location>
        <begin position="278"/>
        <end position="290"/>
    </location>
</feature>
<reference evidence="15 16" key="1">
    <citation type="submission" date="2019-04" db="EMBL/GenBank/DDBJ databases">
        <authorList>
            <person name="Alioto T."/>
            <person name="Alioto T."/>
        </authorList>
    </citation>
    <scope>NUCLEOTIDE SEQUENCE [LARGE SCALE GENOMIC DNA]</scope>
</reference>
<accession>A0A5E4B8E9</accession>
<evidence type="ECO:0000313" key="14">
    <source>
        <dbReference type="EMBL" id="KAF7486220.1"/>
    </source>
</evidence>
<keyword evidence="7 10" id="KW-0371">Homeobox</keyword>
<feature type="compositionally biased region" description="Polar residues" evidence="12">
    <location>
        <begin position="1"/>
        <end position="10"/>
    </location>
</feature>
<feature type="DNA-binding region" description="Homeobox" evidence="10">
    <location>
        <begin position="232"/>
        <end position="282"/>
    </location>
</feature>
<gene>
    <name evidence="14" type="ORF">GHT09_001873</name>
    <name evidence="15" type="ORF">MONAX_5E013872</name>
</gene>
<dbReference type="Proteomes" id="UP000662637">
    <property type="component" value="Unassembled WGS sequence"/>
</dbReference>
<evidence type="ECO:0000256" key="10">
    <source>
        <dbReference type="PROSITE-ProRule" id="PRU00108"/>
    </source>
</evidence>
<dbReference type="FunFam" id="1.10.10.60:FF:000085">
    <property type="entry name" value="SIX homeobox 5"/>
    <property type="match status" value="1"/>
</dbReference>
<dbReference type="GO" id="GO:0000981">
    <property type="term" value="F:DNA-binding transcription factor activity, RNA polymerase II-specific"/>
    <property type="evidence" value="ECO:0007669"/>
    <property type="project" value="InterPro"/>
</dbReference>
<dbReference type="EMBL" id="WJEC01000056">
    <property type="protein sequence ID" value="KAF7486220.1"/>
    <property type="molecule type" value="Genomic_DNA"/>
</dbReference>
<dbReference type="Pfam" id="PF16878">
    <property type="entry name" value="SIX1_SD"/>
    <property type="match status" value="1"/>
</dbReference>
<evidence type="ECO:0000256" key="4">
    <source>
        <dbReference type="ARBA" id="ARBA00022473"/>
    </source>
</evidence>
<dbReference type="GO" id="GO:0005737">
    <property type="term" value="C:cytoplasm"/>
    <property type="evidence" value="ECO:0007669"/>
    <property type="project" value="UniProtKB-SubCell"/>
</dbReference>
<dbReference type="PROSITE" id="PS00027">
    <property type="entry name" value="HOMEOBOX_1"/>
    <property type="match status" value="1"/>
</dbReference>
<dbReference type="InterPro" id="IPR031701">
    <property type="entry name" value="SIX1_SD"/>
</dbReference>
<feature type="compositionally biased region" description="Basic and acidic residues" evidence="12">
    <location>
        <begin position="299"/>
        <end position="308"/>
    </location>
</feature>
<dbReference type="PANTHER" id="PTHR10390">
    <property type="entry name" value="HOMEOBOX PROTEIN SIX"/>
    <property type="match status" value="1"/>
</dbReference>
<keyword evidence="5" id="KW-0805">Transcription regulation</keyword>
<dbReference type="InterPro" id="IPR001356">
    <property type="entry name" value="HD"/>
</dbReference>
<evidence type="ECO:0000256" key="3">
    <source>
        <dbReference type="ARBA" id="ARBA00008161"/>
    </source>
</evidence>
<keyword evidence="6 10" id="KW-0238">DNA-binding</keyword>
<dbReference type="InterPro" id="IPR017970">
    <property type="entry name" value="Homeobox_CS"/>
</dbReference>
<evidence type="ECO:0000256" key="8">
    <source>
        <dbReference type="ARBA" id="ARBA00023163"/>
    </source>
</evidence>
<dbReference type="EMBL" id="CABDUW010000296">
    <property type="protein sequence ID" value="VTJ65119.1"/>
    <property type="molecule type" value="Genomic_DNA"/>
</dbReference>
<dbReference type="PANTHER" id="PTHR10390:SF36">
    <property type="entry name" value="HOMEOBOX PROTEIN SIX4"/>
    <property type="match status" value="1"/>
</dbReference>
<keyword evidence="9 10" id="KW-0539">Nucleus</keyword>
<organism evidence="15 16">
    <name type="scientific">Marmota monax</name>
    <name type="common">Woodchuck</name>
    <dbReference type="NCBI Taxonomy" id="9995"/>
    <lineage>
        <taxon>Eukaryota</taxon>
        <taxon>Metazoa</taxon>
        <taxon>Chordata</taxon>
        <taxon>Craniata</taxon>
        <taxon>Vertebrata</taxon>
        <taxon>Euteleostomi</taxon>
        <taxon>Mammalia</taxon>
        <taxon>Eutheria</taxon>
        <taxon>Euarchontoglires</taxon>
        <taxon>Glires</taxon>
        <taxon>Rodentia</taxon>
        <taxon>Sciuromorpha</taxon>
        <taxon>Sciuridae</taxon>
        <taxon>Xerinae</taxon>
        <taxon>Marmotini</taxon>
        <taxon>Marmota</taxon>
    </lineage>
</organism>
<dbReference type="CDD" id="cd00086">
    <property type="entry name" value="homeodomain"/>
    <property type="match status" value="1"/>
</dbReference>
<keyword evidence="8" id="KW-0804">Transcription</keyword>
<evidence type="ECO:0000256" key="12">
    <source>
        <dbReference type="SAM" id="MobiDB-lite"/>
    </source>
</evidence>
<feature type="region of interest" description="Disordered" evidence="12">
    <location>
        <begin position="270"/>
        <end position="323"/>
    </location>
</feature>
<dbReference type="Gene3D" id="1.10.10.60">
    <property type="entry name" value="Homeodomain-like"/>
    <property type="match status" value="1"/>
</dbReference>
<dbReference type="PROSITE" id="PS50071">
    <property type="entry name" value="HOMEOBOX_2"/>
    <property type="match status" value="1"/>
</dbReference>
<reference evidence="14" key="2">
    <citation type="submission" date="2020-08" db="EMBL/GenBank/DDBJ databases">
        <authorList>
            <person name="Shumante A."/>
            <person name="Zimin A.V."/>
            <person name="Puiu D."/>
            <person name="Salzberg S.L."/>
        </authorList>
    </citation>
    <scope>NUCLEOTIDE SEQUENCE</scope>
    <source>
        <strain evidence="14">WC2-LM</strain>
        <tissue evidence="14">Liver</tissue>
    </source>
</reference>
<feature type="domain" description="Homeobox" evidence="13">
    <location>
        <begin position="230"/>
        <end position="281"/>
    </location>
</feature>
<dbReference type="GO" id="GO:0005667">
    <property type="term" value="C:transcription regulator complex"/>
    <property type="evidence" value="ECO:0007669"/>
    <property type="project" value="TreeGrafter"/>
</dbReference>
<evidence type="ECO:0000313" key="15">
    <source>
        <dbReference type="EMBL" id="VTJ65119.1"/>
    </source>
</evidence>
<dbReference type="InterPro" id="IPR009057">
    <property type="entry name" value="Homeodomain-like_sf"/>
</dbReference>
<name>A0A5E4B8E9_MARMO</name>
<proteinExistence type="inferred from homology"/>
<keyword evidence="16" id="KW-1185">Reference proteome</keyword>
<dbReference type="SUPFAM" id="SSF46689">
    <property type="entry name" value="Homeodomain-like"/>
    <property type="match status" value="1"/>
</dbReference>
<feature type="region of interest" description="Disordered" evidence="12">
    <location>
        <begin position="1"/>
        <end position="52"/>
    </location>
</feature>
<dbReference type="Pfam" id="PF00046">
    <property type="entry name" value="Homeodomain"/>
    <property type="match status" value="1"/>
</dbReference>
<protein>
    <submittedName>
        <fullName evidence="14">Homeobox protein SIX4</fullName>
    </submittedName>
</protein>
<dbReference type="GO" id="GO:0005634">
    <property type="term" value="C:nucleus"/>
    <property type="evidence" value="ECO:0007669"/>
    <property type="project" value="UniProtKB-SubCell"/>
</dbReference>
<evidence type="ECO:0000256" key="6">
    <source>
        <dbReference type="ARBA" id="ARBA00023125"/>
    </source>
</evidence>
<evidence type="ECO:0000313" key="16">
    <source>
        <dbReference type="Proteomes" id="UP000335636"/>
    </source>
</evidence>
<sequence>MSSSSPTGQIASAADIKQENGMESASEGQEAHREVAGGAVAGLSPPAPVPFPLEPGDAAAAAARVSGEEGAVAAAAGAAADQVQLHSELLGRHHHAAASTTAQTPLAFSPDHVACVCEALQQGGNLDRLARFLWSLPQSDLLRGNESLLKARALVAFHQGIYPELYSILESHSFESANHPLLQQLWYKARYTEAERARGRPLGAVDKYRLRRKFPLPRTIWDGEETVYCFKEKSRNALKELYKQNRYPSPAEKRHLAKITGLSLTQVSNWFKNRRQRDRNPSETQSKSESDGNPSTEDESSKGHEDLSPHPLSGSSDGVTNLSLSSHMEPVYMQQIGNTKILSSSGVLLNGSLVPASTSPVFLNGNSFIQGPNGVILNGLNVGNTQTVSLNPPKLSSNILSNGVAMTDILGSTSQDVKEFKVLQSSAANSAATNSYSPSAPVSFPGLIPSTEVKREGIQTVTSQEGSSVVTFTTPVQINQYGIVQIPNSGANGHFLNGSIGFSPLQLPPVSVAASQGNISVNSSTSDGGTFTSESATVQQGKVFLSSIAPSAVVYTVPNSGQTVGSVKQENLERSLVFSQLMPVNQNAQVNANLSSENISGSGLHSLASSLVNVSPAHNFSLTPPTLLNPTELNPDIADSQPMSAPVANKSTVTSVSNTNYATLQNCSLTTSQDLLSVPMTQAALGEIVPAAEDQVGHASPAVHQDFVREHRLVLQSVANIKENFLQNSESKATSSLMMLDSKSKYVLDSMVETVCEDLETDKKELAKLQTVQLDEDMQDL</sequence>
<comment type="subcellular location">
    <subcellularLocation>
        <location evidence="2">Cytoplasm</location>
    </subcellularLocation>
    <subcellularLocation>
        <location evidence="1 10 11">Nucleus</location>
    </subcellularLocation>
</comment>
<evidence type="ECO:0000256" key="7">
    <source>
        <dbReference type="ARBA" id="ARBA00023155"/>
    </source>
</evidence>
<dbReference type="GO" id="GO:0000978">
    <property type="term" value="F:RNA polymerase II cis-regulatory region sequence-specific DNA binding"/>
    <property type="evidence" value="ECO:0007669"/>
    <property type="project" value="TreeGrafter"/>
</dbReference>
<evidence type="ECO:0000259" key="13">
    <source>
        <dbReference type="PROSITE" id="PS50071"/>
    </source>
</evidence>
<evidence type="ECO:0000256" key="5">
    <source>
        <dbReference type="ARBA" id="ARBA00023015"/>
    </source>
</evidence>